<dbReference type="InterPro" id="IPR029058">
    <property type="entry name" value="AB_hydrolase_fold"/>
</dbReference>
<feature type="compositionally biased region" description="Gly residues" evidence="2">
    <location>
        <begin position="321"/>
        <end position="360"/>
    </location>
</feature>
<evidence type="ECO:0000313" key="4">
    <source>
        <dbReference type="EMBL" id="SET69308.1"/>
    </source>
</evidence>
<feature type="region of interest" description="Disordered" evidence="2">
    <location>
        <begin position="319"/>
        <end position="360"/>
    </location>
</feature>
<feature type="compositionally biased region" description="Polar residues" evidence="2">
    <location>
        <begin position="26"/>
        <end position="49"/>
    </location>
</feature>
<dbReference type="InterPro" id="IPR050955">
    <property type="entry name" value="Plant_Biomass_Hydrol_Est"/>
</dbReference>
<dbReference type="PANTHER" id="PTHR43037:SF1">
    <property type="entry name" value="BLL1128 PROTEIN"/>
    <property type="match status" value="1"/>
</dbReference>
<evidence type="ECO:0000313" key="5">
    <source>
        <dbReference type="Proteomes" id="UP000199820"/>
    </source>
</evidence>
<protein>
    <submittedName>
        <fullName evidence="4">Putative esterase</fullName>
    </submittedName>
</protein>
<dbReference type="PANTHER" id="PTHR43037">
    <property type="entry name" value="UNNAMED PRODUCT-RELATED"/>
    <property type="match status" value="1"/>
</dbReference>
<evidence type="ECO:0000256" key="3">
    <source>
        <dbReference type="SAM" id="SignalP"/>
    </source>
</evidence>
<dbReference type="AlphaFoldDB" id="A0A1I0GGR0"/>
<feature type="signal peptide" evidence="3">
    <location>
        <begin position="1"/>
        <end position="19"/>
    </location>
</feature>
<dbReference type="PROSITE" id="PS51257">
    <property type="entry name" value="PROKAR_LIPOPROTEIN"/>
    <property type="match status" value="1"/>
</dbReference>
<dbReference type="RefSeq" id="WP_074649869.1">
    <property type="nucleotide sequence ID" value="NZ_FOIL01000033.1"/>
</dbReference>
<feature type="chain" id="PRO_5038902338" evidence="3">
    <location>
        <begin position="20"/>
        <end position="391"/>
    </location>
</feature>
<accession>A0A1I0GGR0</accession>
<keyword evidence="5" id="KW-1185">Reference proteome</keyword>
<dbReference type="CDD" id="cd13120">
    <property type="entry name" value="BF2867_like_N"/>
    <property type="match status" value="1"/>
</dbReference>
<dbReference type="Gene3D" id="3.40.50.1820">
    <property type="entry name" value="alpha/beta hydrolase"/>
    <property type="match status" value="1"/>
</dbReference>
<gene>
    <name evidence="4" type="ORF">SAMN04487771_10337</name>
</gene>
<feature type="region of interest" description="Disordered" evidence="2">
    <location>
        <begin position="26"/>
        <end position="61"/>
    </location>
</feature>
<name>A0A1I0GGR0_9FIRM</name>
<dbReference type="InterPro" id="IPR000801">
    <property type="entry name" value="Esterase-like"/>
</dbReference>
<feature type="compositionally biased region" description="Low complexity" evidence="2">
    <location>
        <begin position="50"/>
        <end position="61"/>
    </location>
</feature>
<dbReference type="SUPFAM" id="SSF53474">
    <property type="entry name" value="alpha/beta-Hydrolases"/>
    <property type="match status" value="1"/>
</dbReference>
<evidence type="ECO:0000256" key="1">
    <source>
        <dbReference type="ARBA" id="ARBA00022729"/>
    </source>
</evidence>
<dbReference type="EMBL" id="FOIL01000033">
    <property type="protein sequence ID" value="SET69308.1"/>
    <property type="molecule type" value="Genomic_DNA"/>
</dbReference>
<dbReference type="Pfam" id="PF00756">
    <property type="entry name" value="Esterase"/>
    <property type="match status" value="1"/>
</dbReference>
<evidence type="ECO:0000256" key="2">
    <source>
        <dbReference type="SAM" id="MobiDB-lite"/>
    </source>
</evidence>
<keyword evidence="1 3" id="KW-0732">Signal</keyword>
<sequence length="391" mass="41472">MFKKTLALFLAAVMICSLAACGNSSSQGETTQSTDNASASTQEQAETTVTADTASTGESAETASAIGTVANTLAEDEDTLIATYADKFEQKTYSDSESGLSITYNLYLPEGYDASGSYPMVVFIGDSSCAGSDATVSLTQGRGGLVWATEEWQSVYPTIVAVPTYPETILDDHGSYTTTEYVELTKRYIDYMSNEYAVDTKRIYGTGQSMGCMTTLILASEYPGLYAACMFVDGQWDTSTLSGLENQTFVYFAAEDDTNAWNGAQEVMAMFDTDAASYKYAQWDGNWSVDELSAAAQELFAADEDQYFISWTTGTIEPKSGGMGGSGAPSGGFGGFGEKPSGSFGGPGSGDSSGMSGGPSGGTNSSVYHMASFDYAYNCIAVMEWLFQQSK</sequence>
<reference evidence="4 5" key="1">
    <citation type="submission" date="2016-10" db="EMBL/GenBank/DDBJ databases">
        <authorList>
            <person name="de Groot N.N."/>
        </authorList>
    </citation>
    <scope>NUCLEOTIDE SEQUENCE [LARGE SCALE GENOMIC DNA]</scope>
    <source>
        <strain evidence="4 5">KH1P1</strain>
    </source>
</reference>
<dbReference type="Proteomes" id="UP000199820">
    <property type="component" value="Unassembled WGS sequence"/>
</dbReference>
<organism evidence="4 5">
    <name type="scientific">[Clostridium] aminophilum</name>
    <dbReference type="NCBI Taxonomy" id="1526"/>
    <lineage>
        <taxon>Bacteria</taxon>
        <taxon>Bacillati</taxon>
        <taxon>Bacillota</taxon>
        <taxon>Clostridia</taxon>
        <taxon>Lachnospirales</taxon>
        <taxon>Lachnospiraceae</taxon>
    </lineage>
</organism>
<proteinExistence type="predicted"/>